<dbReference type="Pfam" id="PF13898">
    <property type="entry name" value="MINDY-3_4_CD"/>
    <property type="match status" value="1"/>
</dbReference>
<dbReference type="Proteomes" id="UP000324832">
    <property type="component" value="Unassembled WGS sequence"/>
</dbReference>
<evidence type="ECO:0000313" key="12">
    <source>
        <dbReference type="Proteomes" id="UP000324832"/>
    </source>
</evidence>
<feature type="domain" description="Deubiquitinating enzyme MINDY-3/4 conserved" evidence="10">
    <location>
        <begin position="220"/>
        <end position="545"/>
    </location>
</feature>
<keyword evidence="12" id="KW-1185">Reference proteome</keyword>
<dbReference type="GO" id="GO:1990380">
    <property type="term" value="F:K48-linked deubiquitinase activity"/>
    <property type="evidence" value="ECO:0007669"/>
    <property type="project" value="UniProtKB-UniRule"/>
</dbReference>
<feature type="compositionally biased region" description="Polar residues" evidence="9">
    <location>
        <begin position="30"/>
        <end position="45"/>
    </location>
</feature>
<evidence type="ECO:0000256" key="9">
    <source>
        <dbReference type="SAM" id="MobiDB-lite"/>
    </source>
</evidence>
<evidence type="ECO:0000256" key="2">
    <source>
        <dbReference type="ARBA" id="ARBA00002107"/>
    </source>
</evidence>
<name>A0A5E4PMK9_9NEOP</name>
<accession>A0A5E4PMK9</accession>
<evidence type="ECO:0000256" key="1">
    <source>
        <dbReference type="ARBA" id="ARBA00000707"/>
    </source>
</evidence>
<dbReference type="PANTHER" id="PTHR12473:SF17">
    <property type="entry name" value="UBIQUITIN CARBOXYL-TERMINAL HYDROLASE MINDY-3"/>
    <property type="match status" value="1"/>
</dbReference>
<organism evidence="11 12">
    <name type="scientific">Leptidea sinapis</name>
    <dbReference type="NCBI Taxonomy" id="189913"/>
    <lineage>
        <taxon>Eukaryota</taxon>
        <taxon>Metazoa</taxon>
        <taxon>Ecdysozoa</taxon>
        <taxon>Arthropoda</taxon>
        <taxon>Hexapoda</taxon>
        <taxon>Insecta</taxon>
        <taxon>Pterygota</taxon>
        <taxon>Neoptera</taxon>
        <taxon>Endopterygota</taxon>
        <taxon>Lepidoptera</taxon>
        <taxon>Glossata</taxon>
        <taxon>Ditrysia</taxon>
        <taxon>Papilionoidea</taxon>
        <taxon>Pieridae</taxon>
        <taxon>Dismorphiinae</taxon>
        <taxon>Leptidea</taxon>
    </lineage>
</organism>
<evidence type="ECO:0000256" key="3">
    <source>
        <dbReference type="ARBA" id="ARBA00011074"/>
    </source>
</evidence>
<evidence type="ECO:0000256" key="6">
    <source>
        <dbReference type="ARBA" id="ARBA00022801"/>
    </source>
</evidence>
<dbReference type="InterPro" id="IPR011992">
    <property type="entry name" value="EF-hand-dom_pair"/>
</dbReference>
<evidence type="ECO:0000259" key="10">
    <source>
        <dbReference type="SMART" id="SM01174"/>
    </source>
</evidence>
<evidence type="ECO:0000256" key="8">
    <source>
        <dbReference type="RuleBase" id="RU367088"/>
    </source>
</evidence>
<comment type="catalytic activity">
    <reaction evidence="1 8">
        <text>Thiol-dependent hydrolysis of ester, thioester, amide, peptide and isopeptide bonds formed by the C-terminal Gly of ubiquitin (a 76-residue protein attached to proteins as an intracellular targeting signal).</text>
        <dbReference type="EC" id="3.4.19.12"/>
    </reaction>
</comment>
<proteinExistence type="inferred from homology"/>
<comment type="similarity">
    <text evidence="3 8">Belongs to the MINDY deubiquitinase family. FAM188 subfamily.</text>
</comment>
<evidence type="ECO:0000313" key="11">
    <source>
        <dbReference type="EMBL" id="VVC87022.1"/>
    </source>
</evidence>
<dbReference type="GO" id="GO:0006508">
    <property type="term" value="P:proteolysis"/>
    <property type="evidence" value="ECO:0007669"/>
    <property type="project" value="UniProtKB-KW"/>
</dbReference>
<comment type="function">
    <text evidence="2 8">Hydrolase that can remove 'Lys-48'-linked conjugated ubiquitin from proteins.</text>
</comment>
<dbReference type="AlphaFoldDB" id="A0A5E4PMK9"/>
<dbReference type="PANTHER" id="PTHR12473">
    <property type="entry name" value="UBIQUITIN CARBOXYL-TERMINAL HYDROLASE MINDY-4-RELATED"/>
    <property type="match status" value="1"/>
</dbReference>
<sequence>MDCERGGQVTSAQAAAGVTAGAHSGGTSPRAHTQRNPAPLFSSTQAPPAPHGPDAHADIWTRHASVDKEYTIVHKSHHRVYTSHRDISQLLQWERQSTAICKHKILTCLHHQEVMVQINISNVFIIPVLRRLVITESVYRGSAADTRTRSRRARPRRNGPRAGTAPRCTGRPRPPRMGIVLDQMFRRAQEEQTGSSSIALQIDNMSAGTASLERGLVSTRRLLWGDNVKEDVFRRWAQGFQFSDDEPSALIQQEGGPCAAIAPVQGFLLKILLSETPGHSLHDLTSEKCNSLLVRAACMILSQCLAAKYNVAVYRKSDPDAETSTSVDASVEEQSCDAIEHFHQRVEVHSFQTLSEVESFYTRNIRILKDKYGVLLLLYSVILSKGVETVEAELSELSDPLIHSTYGYGSQGLINLMLTGRAVAHVWDHDQVVGGLRLRGIERQNDIGFLTIMEHMQYCTVGSYYKNPKHPVWVLASETHLTVLFSTERRLAAPETVGESAERIFRSFDPEGNNFIPSEALQDVLCAADLVSEPEYVELMRKKLDAENLGIILLNAFMDEFFPGCERGAPDTFTLHHYNGLPRSNPGGQVVYRTGRAALLECPMRAATTDPMLTCLQTKWPSIDVVWDDGHTPSLN</sequence>
<evidence type="ECO:0000256" key="5">
    <source>
        <dbReference type="ARBA" id="ARBA00022786"/>
    </source>
</evidence>
<gene>
    <name evidence="11" type="ORF">LSINAPIS_LOCUS736</name>
</gene>
<dbReference type="EMBL" id="FZQP02000060">
    <property type="protein sequence ID" value="VVC87022.1"/>
    <property type="molecule type" value="Genomic_DNA"/>
</dbReference>
<evidence type="ECO:0000256" key="7">
    <source>
        <dbReference type="ARBA" id="ARBA00022807"/>
    </source>
</evidence>
<dbReference type="SUPFAM" id="SSF47473">
    <property type="entry name" value="EF-hand"/>
    <property type="match status" value="1"/>
</dbReference>
<evidence type="ECO:0000256" key="4">
    <source>
        <dbReference type="ARBA" id="ARBA00022670"/>
    </source>
</evidence>
<dbReference type="SMART" id="SM01174">
    <property type="entry name" value="DUF4205"/>
    <property type="match status" value="1"/>
</dbReference>
<keyword evidence="7 8" id="KW-0788">Thiol protease</keyword>
<feature type="region of interest" description="Disordered" evidence="9">
    <location>
        <begin position="143"/>
        <end position="176"/>
    </location>
</feature>
<dbReference type="EC" id="3.4.19.12" evidence="8"/>
<protein>
    <recommendedName>
        <fullName evidence="8">Ubiquitin carboxyl-terminal hydrolase MINDY</fullName>
        <ecNumber evidence="8">3.4.19.12</ecNumber>
    </recommendedName>
</protein>
<feature type="region of interest" description="Disordered" evidence="9">
    <location>
        <begin position="1"/>
        <end position="57"/>
    </location>
</feature>
<feature type="compositionally biased region" description="Basic residues" evidence="9">
    <location>
        <begin position="149"/>
        <end position="159"/>
    </location>
</feature>
<keyword evidence="5 8" id="KW-0833">Ubl conjugation pathway</keyword>
<dbReference type="InterPro" id="IPR039785">
    <property type="entry name" value="MINY3/4"/>
</dbReference>
<dbReference type="GO" id="GO:0004843">
    <property type="term" value="F:cysteine-type deubiquitinase activity"/>
    <property type="evidence" value="ECO:0007669"/>
    <property type="project" value="UniProtKB-UniRule"/>
</dbReference>
<dbReference type="GO" id="GO:0071108">
    <property type="term" value="P:protein K48-linked deubiquitination"/>
    <property type="evidence" value="ECO:0007669"/>
    <property type="project" value="InterPro"/>
</dbReference>
<feature type="compositionally biased region" description="Low complexity" evidence="9">
    <location>
        <begin position="1"/>
        <end position="28"/>
    </location>
</feature>
<reference evidence="11 12" key="1">
    <citation type="submission" date="2017-07" db="EMBL/GenBank/DDBJ databases">
        <authorList>
            <person name="Talla V."/>
            <person name="Backstrom N."/>
        </authorList>
    </citation>
    <scope>NUCLEOTIDE SEQUENCE [LARGE SCALE GENOMIC DNA]</scope>
</reference>
<keyword evidence="4 8" id="KW-0645">Protease</keyword>
<keyword evidence="6 8" id="KW-0378">Hydrolase</keyword>
<dbReference type="InterPro" id="IPR025257">
    <property type="entry name" value="MINDY-3/4_CD"/>
</dbReference>